<keyword evidence="4" id="KW-1185">Reference proteome</keyword>
<evidence type="ECO:0000313" key="3">
    <source>
        <dbReference type="EMBL" id="ETN71980.1"/>
    </source>
</evidence>
<gene>
    <name evidence="3" type="ORF">NECAME_14025</name>
</gene>
<feature type="compositionally biased region" description="Basic and acidic residues" evidence="1">
    <location>
        <begin position="439"/>
        <end position="455"/>
    </location>
</feature>
<dbReference type="KEGG" id="nai:NECAME_14025"/>
<sequence>MESHEANKILDQLRNETEAVKAVLTLEFQKIHPELENTRIVVEKLLGEIKDSVAKTDEHQTTIVSELKLYRRLVDEIVGKVHDESKRFRHDLFNVMEKNVSDLTYGDRRRDYSDKVAQYMPYTLFFPIVLFLLSLTGLIFLFVRCVANCCNPQSNRKYPLRGVPSRVGASVLGFGAYFAMFIGALLFAMVADTFYKCKNGFTFFDAINGEQIWAQKELEKLTTMHSRSRRVKLAKEIHMLMVRLEEEIVVRVANLLKTVNDLSPQCNALMSIWDDFGFYMCNVVATPAQGLWIACFLTAIGSLAIYSALFDATTFLENYSELSEVSVGRGIGGREIEWMTGELILTDDRRGRVEEVRQLKKKTKRNPLKASASESTSSTKAGSKHFKQKSKATIGRTDSKSGPGSTEEMKMRKASESRSREGSAEGKKSAEKLSTVTEGSKEKTTGRGGVRESRN</sequence>
<dbReference type="EMBL" id="KI666054">
    <property type="protein sequence ID" value="ETN71980.1"/>
    <property type="molecule type" value="Genomic_DNA"/>
</dbReference>
<proteinExistence type="predicted"/>
<evidence type="ECO:0000256" key="2">
    <source>
        <dbReference type="SAM" id="Phobius"/>
    </source>
</evidence>
<name>W2SQS4_NECAM</name>
<dbReference type="Proteomes" id="UP000053676">
    <property type="component" value="Unassembled WGS sequence"/>
</dbReference>
<accession>W2SQS4</accession>
<keyword evidence="2" id="KW-1133">Transmembrane helix</keyword>
<evidence type="ECO:0000313" key="4">
    <source>
        <dbReference type="Proteomes" id="UP000053676"/>
    </source>
</evidence>
<organism evidence="3 4">
    <name type="scientific">Necator americanus</name>
    <name type="common">Human hookworm</name>
    <dbReference type="NCBI Taxonomy" id="51031"/>
    <lineage>
        <taxon>Eukaryota</taxon>
        <taxon>Metazoa</taxon>
        <taxon>Ecdysozoa</taxon>
        <taxon>Nematoda</taxon>
        <taxon>Chromadorea</taxon>
        <taxon>Rhabditida</taxon>
        <taxon>Rhabditina</taxon>
        <taxon>Rhabditomorpha</taxon>
        <taxon>Strongyloidea</taxon>
        <taxon>Ancylostomatidae</taxon>
        <taxon>Bunostominae</taxon>
        <taxon>Necator</taxon>
    </lineage>
</organism>
<reference evidence="4" key="1">
    <citation type="journal article" date="2014" name="Nat. Genet.">
        <title>Genome of the human hookworm Necator americanus.</title>
        <authorList>
            <person name="Tang Y.T."/>
            <person name="Gao X."/>
            <person name="Rosa B.A."/>
            <person name="Abubucker S."/>
            <person name="Hallsworth-Pepin K."/>
            <person name="Martin J."/>
            <person name="Tyagi R."/>
            <person name="Heizer E."/>
            <person name="Zhang X."/>
            <person name="Bhonagiri-Palsikar V."/>
            <person name="Minx P."/>
            <person name="Warren W.C."/>
            <person name="Wang Q."/>
            <person name="Zhan B."/>
            <person name="Hotez P.J."/>
            <person name="Sternberg P.W."/>
            <person name="Dougall A."/>
            <person name="Gaze S.T."/>
            <person name="Mulvenna J."/>
            <person name="Sotillo J."/>
            <person name="Ranganathan S."/>
            <person name="Rabelo E.M."/>
            <person name="Wilson R.K."/>
            <person name="Felgner P.L."/>
            <person name="Bethony J."/>
            <person name="Hawdon J.M."/>
            <person name="Gasser R.B."/>
            <person name="Loukas A."/>
            <person name="Mitreva M."/>
        </authorList>
    </citation>
    <scope>NUCLEOTIDE SEQUENCE [LARGE SCALE GENOMIC DNA]</scope>
</reference>
<dbReference type="AlphaFoldDB" id="W2SQS4"/>
<dbReference type="OrthoDB" id="5873137at2759"/>
<keyword evidence="2" id="KW-0472">Membrane</keyword>
<feature type="region of interest" description="Disordered" evidence="1">
    <location>
        <begin position="358"/>
        <end position="455"/>
    </location>
</feature>
<keyword evidence="2" id="KW-0812">Transmembrane</keyword>
<feature type="transmembrane region" description="Helical" evidence="2">
    <location>
        <begin position="124"/>
        <end position="147"/>
    </location>
</feature>
<evidence type="ECO:0000256" key="1">
    <source>
        <dbReference type="SAM" id="MobiDB-lite"/>
    </source>
</evidence>
<feature type="transmembrane region" description="Helical" evidence="2">
    <location>
        <begin position="167"/>
        <end position="191"/>
    </location>
</feature>
<feature type="compositionally biased region" description="Low complexity" evidence="1">
    <location>
        <begin position="369"/>
        <end position="381"/>
    </location>
</feature>
<feature type="compositionally biased region" description="Basic and acidic residues" evidence="1">
    <location>
        <begin position="407"/>
        <end position="431"/>
    </location>
</feature>
<protein>
    <submittedName>
        <fullName evidence="3">Uncharacterized protein</fullName>
    </submittedName>
</protein>